<dbReference type="GO" id="GO:0046872">
    <property type="term" value="F:metal ion binding"/>
    <property type="evidence" value="ECO:0007669"/>
    <property type="project" value="UniProtKB-KW"/>
</dbReference>
<dbReference type="InterPro" id="IPR037120">
    <property type="entry name" value="Haem_peroxidase_sf_animal"/>
</dbReference>
<evidence type="ECO:0000313" key="8">
    <source>
        <dbReference type="EMBL" id="CAH3153140.1"/>
    </source>
</evidence>
<keyword evidence="5" id="KW-0349">Heme</keyword>
<dbReference type="Pfam" id="PF03098">
    <property type="entry name" value="An_peroxidase"/>
    <property type="match status" value="1"/>
</dbReference>
<dbReference type="Gene3D" id="2.60.40.3440">
    <property type="match status" value="1"/>
</dbReference>
<name>A0AAU9XNX2_9CNID</name>
<evidence type="ECO:0000256" key="4">
    <source>
        <dbReference type="ARBA" id="ARBA00023180"/>
    </source>
</evidence>
<comment type="subcellular location">
    <subcellularLocation>
        <location evidence="1">Secreted</location>
    </subcellularLocation>
</comment>
<feature type="chain" id="PRO_5043314348" description="ASPIC/UnbV domain-containing protein" evidence="6">
    <location>
        <begin position="41"/>
        <end position="1393"/>
    </location>
</feature>
<dbReference type="InterPro" id="IPR028994">
    <property type="entry name" value="Integrin_alpha_N"/>
</dbReference>
<dbReference type="Pfam" id="PF07593">
    <property type="entry name" value="UnbV_ASPIC"/>
    <property type="match status" value="1"/>
</dbReference>
<keyword evidence="5" id="KW-0479">Metal-binding</keyword>
<keyword evidence="9" id="KW-1185">Reference proteome</keyword>
<keyword evidence="4" id="KW-0325">Glycoprotein</keyword>
<dbReference type="GO" id="GO:0005576">
    <property type="term" value="C:extracellular region"/>
    <property type="evidence" value="ECO:0007669"/>
    <property type="project" value="UniProtKB-SubCell"/>
</dbReference>
<gene>
    <name evidence="8" type="ORF">PMEA_00027001</name>
</gene>
<dbReference type="PANTHER" id="PTHR11475:SF4">
    <property type="entry name" value="CHORION PEROXIDASE"/>
    <property type="match status" value="1"/>
</dbReference>
<feature type="domain" description="ASPIC/UnbV" evidence="7">
    <location>
        <begin position="707"/>
        <end position="771"/>
    </location>
</feature>
<dbReference type="EMBL" id="CALNXJ010000052">
    <property type="protein sequence ID" value="CAH3153140.1"/>
    <property type="molecule type" value="Genomic_DNA"/>
</dbReference>
<dbReference type="Pfam" id="PF13517">
    <property type="entry name" value="FG-GAP_3"/>
    <property type="match status" value="3"/>
</dbReference>
<organism evidence="8 9">
    <name type="scientific">Pocillopora meandrina</name>
    <dbReference type="NCBI Taxonomy" id="46732"/>
    <lineage>
        <taxon>Eukaryota</taxon>
        <taxon>Metazoa</taxon>
        <taxon>Cnidaria</taxon>
        <taxon>Anthozoa</taxon>
        <taxon>Hexacorallia</taxon>
        <taxon>Scleractinia</taxon>
        <taxon>Astrocoeniina</taxon>
        <taxon>Pocilloporidae</taxon>
        <taxon>Pocillopora</taxon>
    </lineage>
</organism>
<dbReference type="SUPFAM" id="SSF69318">
    <property type="entry name" value="Integrin alpha N-terminal domain"/>
    <property type="match status" value="2"/>
</dbReference>
<comment type="caution">
    <text evidence="8">The sequence shown here is derived from an EMBL/GenBank/DDBJ whole genome shotgun (WGS) entry which is preliminary data.</text>
</comment>
<feature type="signal peptide" evidence="6">
    <location>
        <begin position="1"/>
        <end position="40"/>
    </location>
</feature>
<dbReference type="SUPFAM" id="SSF48113">
    <property type="entry name" value="Heme-dependent peroxidases"/>
    <property type="match status" value="1"/>
</dbReference>
<dbReference type="Gene3D" id="2.130.10.130">
    <property type="entry name" value="Integrin alpha, N-terminal"/>
    <property type="match status" value="2"/>
</dbReference>
<dbReference type="PANTHER" id="PTHR11475">
    <property type="entry name" value="OXIDASE/PEROXIDASE"/>
    <property type="match status" value="1"/>
</dbReference>
<evidence type="ECO:0000259" key="7">
    <source>
        <dbReference type="Pfam" id="PF07593"/>
    </source>
</evidence>
<keyword evidence="2" id="KW-0964">Secreted</keyword>
<protein>
    <recommendedName>
        <fullName evidence="7">ASPIC/UnbV domain-containing protein</fullName>
    </recommendedName>
</protein>
<dbReference type="Pfam" id="PF17963">
    <property type="entry name" value="Big_9"/>
    <property type="match status" value="1"/>
</dbReference>
<proteinExistence type="predicted"/>
<evidence type="ECO:0000256" key="6">
    <source>
        <dbReference type="SAM" id="SignalP"/>
    </source>
</evidence>
<dbReference type="PROSITE" id="PS50292">
    <property type="entry name" value="PEROXIDASE_3"/>
    <property type="match status" value="1"/>
</dbReference>
<dbReference type="GO" id="GO:0004601">
    <property type="term" value="F:peroxidase activity"/>
    <property type="evidence" value="ECO:0007669"/>
    <property type="project" value="InterPro"/>
</dbReference>
<evidence type="ECO:0000256" key="1">
    <source>
        <dbReference type="ARBA" id="ARBA00004613"/>
    </source>
</evidence>
<dbReference type="Gene3D" id="1.10.640.10">
    <property type="entry name" value="Haem peroxidase domain superfamily, animal type"/>
    <property type="match status" value="1"/>
</dbReference>
<accession>A0AAU9XNX2</accession>
<keyword evidence="5" id="KW-0408">Iron</keyword>
<dbReference type="GO" id="GO:0006979">
    <property type="term" value="P:response to oxidative stress"/>
    <property type="evidence" value="ECO:0007669"/>
    <property type="project" value="InterPro"/>
</dbReference>
<dbReference type="Proteomes" id="UP001159428">
    <property type="component" value="Unassembled WGS sequence"/>
</dbReference>
<sequence length="1393" mass="156288">MQMTSSPVSRKHHAPHKSSMVHCWKMRLFFFCALLTGAVTNGLQDSFKIITDEDEPVTFDFLKYIKASEKLAPKVVVIQQPKYGAFASSPDGNLNVQNELCDAQATYIPYEDFSGEDVFVYSYLYENLTTTTDGSLQARIIVRPKPDAIVARSDEVTMTSDEGHVHIPVLKNDYSKDGSGVCITTEEENHFSDNKQQIKFEDIAVSLGMTAIQQQPPKAPDCLFDQYDPNMKIWIPGSFCIVEISSGAAATADYDGDGLMDIYYARMDGPDQLWRNLGNGTFKDFTAAANLSSTAFHRSSAVAWLDVDNDGDMDLYVGTMAESKFFLYINDGMGHFKDEAEERGVDLRPAISPYKTSTMTIAVGDYDRDGWLDVYTTEWLPHLDLGFDYKNYTHSNCRLLRNLGAQGKPGYFEDVTEGAGLGITKEPSVAADRFGGVDVRYYGVMNTGLLRDIIPGPFQLAAMFTDLDGDGYQDLIINGDFKTSVLYWNNGDGTFTDATESSGVGTDENGMGSTVADYDLDGRQDWFLSSIHMSAEQMEPFREVYLGGGIIFGHTGNRLYRNEGGRKFSDQTDSVGVRYGNWGWGASFFDFDNDGDLDLIHTNGFDDPEVTDTDFLHHTRTRLYQNMYFEDNNGQIRFEEVGQKLGITDVFDGRGVFIFDYEEDGDLDVFIANSANRPVLYRNIGGNKVDFIRVKVMEASVERESHGACVYLYSPRLEKEVFREVRSSSGFSAQGEYVVHYGLGAETADTFRIRVYWPATNNTRIIHDVPRRSSLVVRDIWGHRNAVEETTSPSESVPGCTKLLVKEVTRKPEHGQVMVGPKHVTYYPDAEFFGEDNFNYAVSDGVGTAIATVKVKVTKVETPAPSPEQLSEKFARLDAVNNNPIDPDCGKPLMPLQRLFPPAYADSFDAPAGSNRSSPRLISNVVCDQRIDIFSKTGLNDFHMHFGQMLAHDTDFATPYANFLTTDNLGIQIPEGDPWFDPHGTGKEIMRFRRSGILQTSGKMHGRPREQINKVTAFIDLSLVYGCDEGRAEVLRTMENGKLKHQSSDILDFNTKEVTNLNLLNGPRDKMLVSGDNRVNVQPGLIALHTLWSREHNLICDELMKHPGNENMDDETLFQHARALARAKWQKIVWSEFLPTVIGLAEYDKLGPYKGYNASIKVGIFNEFATAAFRFGHSQVGNIMPRLNENWTMLGHGHLTLRDAYFNPGRVLREGGIEPLIRGMLTQKTQEVDLKFSDSVRNFLFGTNTMGLDLVAINIQRGRDHGIPDYNTVREGLGLSRRKNFAEITPDKDLQERLSQVYPDIDDVDLWIGGLAEPHVDGGCVGETFARIIALQYRVLRDGDRFWYENTDTALYQLKDRTTLPTQGTSMVEVLYRNTGIKWKKSPFIAKDM</sequence>
<dbReference type="InterPro" id="IPR010255">
    <property type="entry name" value="Haem_peroxidase_sf"/>
</dbReference>
<dbReference type="InterPro" id="IPR011519">
    <property type="entry name" value="UnbV_ASPIC"/>
</dbReference>
<keyword evidence="3 6" id="KW-0732">Signal</keyword>
<evidence type="ECO:0000256" key="3">
    <source>
        <dbReference type="ARBA" id="ARBA00022729"/>
    </source>
</evidence>
<reference evidence="8 9" key="1">
    <citation type="submission" date="2022-05" db="EMBL/GenBank/DDBJ databases">
        <authorList>
            <consortium name="Genoscope - CEA"/>
            <person name="William W."/>
        </authorList>
    </citation>
    <scope>NUCLEOTIDE SEQUENCE [LARGE SCALE GENOMIC DNA]</scope>
</reference>
<dbReference type="PRINTS" id="PR00457">
    <property type="entry name" value="ANPEROXIDASE"/>
</dbReference>
<feature type="binding site" description="axial binding residue" evidence="5">
    <location>
        <position position="1177"/>
    </location>
    <ligand>
        <name>heme b</name>
        <dbReference type="ChEBI" id="CHEBI:60344"/>
    </ligand>
    <ligandPart>
        <name>Fe</name>
        <dbReference type="ChEBI" id="CHEBI:18248"/>
    </ligandPart>
</feature>
<dbReference type="GO" id="GO:0020037">
    <property type="term" value="F:heme binding"/>
    <property type="evidence" value="ECO:0007669"/>
    <property type="project" value="InterPro"/>
</dbReference>
<evidence type="ECO:0000256" key="5">
    <source>
        <dbReference type="PIRSR" id="PIRSR619791-2"/>
    </source>
</evidence>
<evidence type="ECO:0000256" key="2">
    <source>
        <dbReference type="ARBA" id="ARBA00022525"/>
    </source>
</evidence>
<evidence type="ECO:0000313" key="9">
    <source>
        <dbReference type="Proteomes" id="UP001159428"/>
    </source>
</evidence>
<dbReference type="InterPro" id="IPR013517">
    <property type="entry name" value="FG-GAP"/>
</dbReference>
<dbReference type="InterPro" id="IPR019791">
    <property type="entry name" value="Haem_peroxidase_animal"/>
</dbReference>